<accession>A0ABQ4LH28</accession>
<organism evidence="1 2">
    <name type="scientific">Paenibacillus cineris</name>
    <dbReference type="NCBI Taxonomy" id="237530"/>
    <lineage>
        <taxon>Bacteria</taxon>
        <taxon>Bacillati</taxon>
        <taxon>Bacillota</taxon>
        <taxon>Bacilli</taxon>
        <taxon>Bacillales</taxon>
        <taxon>Paenibacillaceae</taxon>
        <taxon>Paenibacillus</taxon>
    </lineage>
</organism>
<reference evidence="1 2" key="1">
    <citation type="submission" date="2021-03" db="EMBL/GenBank/DDBJ databases">
        <title>Antimicrobial resistance genes in bacteria isolated from Japanese honey, and their potential for conferring macrolide and lincosamide resistance in the American foulbrood pathogen Paenibacillus larvae.</title>
        <authorList>
            <person name="Okamoto M."/>
            <person name="Kumagai M."/>
            <person name="Kanamori H."/>
            <person name="Takamatsu D."/>
        </authorList>
    </citation>
    <scope>NUCLEOTIDE SEQUENCE [LARGE SCALE GENOMIC DNA]</scope>
    <source>
        <strain evidence="1 2">J21TS7</strain>
    </source>
</reference>
<evidence type="ECO:0000313" key="1">
    <source>
        <dbReference type="EMBL" id="GIO55742.1"/>
    </source>
</evidence>
<keyword evidence="2" id="KW-1185">Reference proteome</keyword>
<sequence>MLDLSYYAALLNTVKLKMAYHAEGKLTPWTAASDFRISDAAASFFKGRHLPSSADSDP</sequence>
<dbReference type="EMBL" id="BORU01000001">
    <property type="protein sequence ID" value="GIO55742.1"/>
    <property type="molecule type" value="Genomic_DNA"/>
</dbReference>
<name>A0ABQ4LH28_9BACL</name>
<evidence type="ECO:0000313" key="2">
    <source>
        <dbReference type="Proteomes" id="UP000676601"/>
    </source>
</evidence>
<comment type="caution">
    <text evidence="1">The sequence shown here is derived from an EMBL/GenBank/DDBJ whole genome shotgun (WGS) entry which is preliminary data.</text>
</comment>
<proteinExistence type="predicted"/>
<protein>
    <submittedName>
        <fullName evidence="1">Uncharacterized protein</fullName>
    </submittedName>
</protein>
<gene>
    <name evidence="1" type="ORF">J21TS7_40600</name>
</gene>
<dbReference type="Proteomes" id="UP000676601">
    <property type="component" value="Unassembled WGS sequence"/>
</dbReference>